<dbReference type="EMBL" id="MT142716">
    <property type="protein sequence ID" value="QJA87566.1"/>
    <property type="molecule type" value="Genomic_DNA"/>
</dbReference>
<sequence length="60" mass="7140">MSAKLKLFSALDMIVEMFKHQQKTLIDVGSKINYFPYHSHKSKTFKKNQRVERKLSAKRK</sequence>
<accession>A0A6M3K0B9</accession>
<protein>
    <submittedName>
        <fullName evidence="1">Uncharacterized protein</fullName>
    </submittedName>
</protein>
<dbReference type="EMBL" id="MT142184">
    <property type="protein sequence ID" value="QJA75763.1"/>
    <property type="molecule type" value="Genomic_DNA"/>
</dbReference>
<proteinExistence type="predicted"/>
<reference evidence="1" key="1">
    <citation type="submission" date="2020-03" db="EMBL/GenBank/DDBJ databases">
        <title>The deep terrestrial virosphere.</title>
        <authorList>
            <person name="Holmfeldt K."/>
            <person name="Nilsson E."/>
            <person name="Simone D."/>
            <person name="Lopez-Fernandez M."/>
            <person name="Wu X."/>
            <person name="de Brujin I."/>
            <person name="Lundin D."/>
            <person name="Andersson A."/>
            <person name="Bertilsson S."/>
            <person name="Dopson M."/>
        </authorList>
    </citation>
    <scope>NUCLEOTIDE SEQUENCE</scope>
    <source>
        <strain evidence="1">MM415A01711</strain>
        <strain evidence="2">MM415B02958</strain>
    </source>
</reference>
<evidence type="ECO:0000313" key="2">
    <source>
        <dbReference type="EMBL" id="QJA87566.1"/>
    </source>
</evidence>
<dbReference type="AlphaFoldDB" id="A0A6M3K0B9"/>
<evidence type="ECO:0000313" key="1">
    <source>
        <dbReference type="EMBL" id="QJA75763.1"/>
    </source>
</evidence>
<organism evidence="1">
    <name type="scientific">viral metagenome</name>
    <dbReference type="NCBI Taxonomy" id="1070528"/>
    <lineage>
        <taxon>unclassified sequences</taxon>
        <taxon>metagenomes</taxon>
        <taxon>organismal metagenomes</taxon>
    </lineage>
</organism>
<gene>
    <name evidence="1" type="ORF">MM415A01711_0005</name>
    <name evidence="2" type="ORF">MM415B02958_0013</name>
</gene>
<name>A0A6M3K0B9_9ZZZZ</name>